<dbReference type="STRING" id="1120976.SAMN03080606_00668"/>
<dbReference type="GO" id="GO:0140359">
    <property type="term" value="F:ABC-type transporter activity"/>
    <property type="evidence" value="ECO:0007669"/>
    <property type="project" value="InterPro"/>
</dbReference>
<sequence>MKTLNIAFFKLKALVKLKSAWLTILVIPIIFTFIAGGIYSPKTTAETIPIAIVDEDNSQYSNFLIGLIKEEGLLEVIEADIAYGLELVKDHKVEGTYIIKEGFQSLIRKDLNPQMEVIKSSNSYGADAISEIIASGLVRLQSNARAANIIIKEYEKRQELNDQEKERLWEEIFNHSEGYWYPQQLMKLDYQSLYFNQESADKGSPVGFSEGPFGVILVFIALSGIYGLGSFSNELKLGTFKRLYLITNSTRALIIGNLAPLVVILSLQASILFFALNKFYGIYTDISLLNLIITVLAYIILTACGVVLLSTFSIKESQLQNRYAIFVLISSIVGGSFWSVDLMPSNLKMVAGLTPQGITMEMFKMANLGNLKMLMIYFVAIIIVSLLLLLLSKKRIETYLK</sequence>
<dbReference type="Pfam" id="PF12698">
    <property type="entry name" value="ABC2_membrane_3"/>
    <property type="match status" value="1"/>
</dbReference>
<name>A0A1G5CHJ4_9FIRM</name>
<keyword evidence="9" id="KW-1185">Reference proteome</keyword>
<reference evidence="8 9" key="1">
    <citation type="submission" date="2016-10" db="EMBL/GenBank/DDBJ databases">
        <authorList>
            <person name="de Groot N.N."/>
        </authorList>
    </citation>
    <scope>NUCLEOTIDE SEQUENCE [LARGE SCALE GENOMIC DNA]</scope>
    <source>
        <strain evidence="8 9">DSM 18978</strain>
    </source>
</reference>
<dbReference type="PANTHER" id="PTHR30294:SF38">
    <property type="entry name" value="TRANSPORT PERMEASE PROTEIN"/>
    <property type="match status" value="1"/>
</dbReference>
<dbReference type="AlphaFoldDB" id="A0A1G5CHJ4"/>
<feature type="transmembrane region" description="Helical" evidence="6">
    <location>
        <begin position="252"/>
        <end position="276"/>
    </location>
</feature>
<dbReference type="EMBL" id="FMUS01000003">
    <property type="protein sequence ID" value="SCY01969.1"/>
    <property type="molecule type" value="Genomic_DNA"/>
</dbReference>
<gene>
    <name evidence="8" type="ORF">SAMN03080606_00668</name>
</gene>
<accession>A0A1G5CHJ4</accession>
<protein>
    <submittedName>
        <fullName evidence="8">ABC-2 family transporter protein</fullName>
    </submittedName>
</protein>
<feature type="transmembrane region" description="Helical" evidence="6">
    <location>
        <begin position="374"/>
        <end position="391"/>
    </location>
</feature>
<keyword evidence="2" id="KW-1003">Cell membrane</keyword>
<evidence type="ECO:0000256" key="3">
    <source>
        <dbReference type="ARBA" id="ARBA00022692"/>
    </source>
</evidence>
<proteinExistence type="predicted"/>
<evidence type="ECO:0000259" key="7">
    <source>
        <dbReference type="Pfam" id="PF12698"/>
    </source>
</evidence>
<dbReference type="InterPro" id="IPR051449">
    <property type="entry name" value="ABC-2_transporter_component"/>
</dbReference>
<feature type="transmembrane region" description="Helical" evidence="6">
    <location>
        <begin position="323"/>
        <end position="340"/>
    </location>
</feature>
<keyword evidence="4 6" id="KW-1133">Transmembrane helix</keyword>
<dbReference type="PANTHER" id="PTHR30294">
    <property type="entry name" value="MEMBRANE COMPONENT OF ABC TRANSPORTER YHHJ-RELATED"/>
    <property type="match status" value="1"/>
</dbReference>
<dbReference type="OrthoDB" id="266913at2"/>
<dbReference type="Gene3D" id="3.40.1710.10">
    <property type="entry name" value="abc type-2 transporter like domain"/>
    <property type="match status" value="1"/>
</dbReference>
<feature type="transmembrane region" description="Helical" evidence="6">
    <location>
        <begin position="20"/>
        <end position="39"/>
    </location>
</feature>
<dbReference type="Proteomes" id="UP000198636">
    <property type="component" value="Unassembled WGS sequence"/>
</dbReference>
<evidence type="ECO:0000256" key="4">
    <source>
        <dbReference type="ARBA" id="ARBA00022989"/>
    </source>
</evidence>
<feature type="domain" description="ABC-2 type transporter transmembrane" evidence="7">
    <location>
        <begin position="18"/>
        <end position="391"/>
    </location>
</feature>
<organism evidence="8 9">
    <name type="scientific">Alkaliphilus peptidifermentans DSM 18978</name>
    <dbReference type="NCBI Taxonomy" id="1120976"/>
    <lineage>
        <taxon>Bacteria</taxon>
        <taxon>Bacillati</taxon>
        <taxon>Bacillota</taxon>
        <taxon>Clostridia</taxon>
        <taxon>Peptostreptococcales</taxon>
        <taxon>Natronincolaceae</taxon>
        <taxon>Alkaliphilus</taxon>
    </lineage>
</organism>
<evidence type="ECO:0000256" key="2">
    <source>
        <dbReference type="ARBA" id="ARBA00022475"/>
    </source>
</evidence>
<dbReference type="InterPro" id="IPR013525">
    <property type="entry name" value="ABC2_TM"/>
</dbReference>
<dbReference type="RefSeq" id="WP_091539932.1">
    <property type="nucleotide sequence ID" value="NZ_FMUS01000003.1"/>
</dbReference>
<feature type="transmembrane region" description="Helical" evidence="6">
    <location>
        <begin position="288"/>
        <end position="311"/>
    </location>
</feature>
<evidence type="ECO:0000313" key="8">
    <source>
        <dbReference type="EMBL" id="SCY01969.1"/>
    </source>
</evidence>
<feature type="transmembrane region" description="Helical" evidence="6">
    <location>
        <begin position="211"/>
        <end position="231"/>
    </location>
</feature>
<evidence type="ECO:0000256" key="1">
    <source>
        <dbReference type="ARBA" id="ARBA00004651"/>
    </source>
</evidence>
<keyword evidence="3 6" id="KW-0812">Transmembrane</keyword>
<evidence type="ECO:0000256" key="5">
    <source>
        <dbReference type="ARBA" id="ARBA00023136"/>
    </source>
</evidence>
<evidence type="ECO:0000313" key="9">
    <source>
        <dbReference type="Proteomes" id="UP000198636"/>
    </source>
</evidence>
<comment type="subcellular location">
    <subcellularLocation>
        <location evidence="1">Cell membrane</location>
        <topology evidence="1">Multi-pass membrane protein</topology>
    </subcellularLocation>
</comment>
<evidence type="ECO:0000256" key="6">
    <source>
        <dbReference type="SAM" id="Phobius"/>
    </source>
</evidence>
<dbReference type="GO" id="GO:0005886">
    <property type="term" value="C:plasma membrane"/>
    <property type="evidence" value="ECO:0007669"/>
    <property type="project" value="UniProtKB-SubCell"/>
</dbReference>
<keyword evidence="5 6" id="KW-0472">Membrane</keyword>